<reference evidence="1 2" key="1">
    <citation type="submission" date="2009-01" db="EMBL/GenBank/DDBJ databases">
        <authorList>
            <person name="Fulton L."/>
            <person name="Clifton S."/>
            <person name="Chinwalla A.T."/>
            <person name="Mitreva M."/>
            <person name="Sodergren E."/>
            <person name="Weinstock G."/>
            <person name="Clifton S."/>
            <person name="Dooling D.J."/>
            <person name="Fulton B."/>
            <person name="Minx P."/>
            <person name="Pepin K.H."/>
            <person name="Johnson M."/>
            <person name="Bhonagiri V."/>
            <person name="Nash W.E."/>
            <person name="Mardis E.R."/>
            <person name="Wilson R.K."/>
        </authorList>
    </citation>
    <scope>NUCLEOTIDE SEQUENCE [LARGE SCALE GENOMIC DNA]</scope>
    <source>
        <strain evidence="1 2">NRL30031/H210</strain>
    </source>
</reference>
<name>C0EKR3_NEIFL</name>
<dbReference type="AlphaFoldDB" id="C0EKR3"/>
<proteinExistence type="predicted"/>
<dbReference type="Proteomes" id="UP000004457">
    <property type="component" value="Unassembled WGS sequence"/>
</dbReference>
<evidence type="ECO:0008006" key="3">
    <source>
        <dbReference type="Google" id="ProtNLM"/>
    </source>
</evidence>
<sequence>MIFSNWRRLTKNEVRMAKQVFSDGIDFNRIKIYRGIPFLPNPNTAIAPNGNIYFPLKHCPDDFTQAGIAYKIWLIHELTHVWQHQRGHKVWLSGLFIMLKGGYRKHKAYAYPMPLPHFNQLNIEQQADLVAHYFASTYLPKNIYTPQQPIFQTALTDFLHNPHNKALCPRYLSAKNNTQKSPTSK</sequence>
<keyword evidence="2" id="KW-1185">Reference proteome</keyword>
<accession>C0EKR3</accession>
<dbReference type="EMBL" id="ACEN01000012">
    <property type="protein sequence ID" value="EEG34346.1"/>
    <property type="molecule type" value="Genomic_DNA"/>
</dbReference>
<gene>
    <name evidence="1" type="ORF">NEIFLAOT_00515</name>
</gene>
<comment type="caution">
    <text evidence="1">The sequence shown here is derived from an EMBL/GenBank/DDBJ whole genome shotgun (WGS) entry which is preliminary data.</text>
</comment>
<evidence type="ECO:0000313" key="1">
    <source>
        <dbReference type="EMBL" id="EEG34346.1"/>
    </source>
</evidence>
<dbReference type="eggNOG" id="COG4253">
    <property type="taxonomic scope" value="Bacteria"/>
</dbReference>
<organism evidence="1 2">
    <name type="scientific">Neisseria flavescens NRL30031/H210</name>
    <dbReference type="NCBI Taxonomy" id="546264"/>
    <lineage>
        <taxon>Bacteria</taxon>
        <taxon>Pseudomonadati</taxon>
        <taxon>Pseudomonadota</taxon>
        <taxon>Betaproteobacteria</taxon>
        <taxon>Neisseriales</taxon>
        <taxon>Neisseriaceae</taxon>
        <taxon>Neisseria</taxon>
    </lineage>
</organism>
<protein>
    <recommendedName>
        <fullName evidence="3">Type IV secretion protein Rhs</fullName>
    </recommendedName>
</protein>
<evidence type="ECO:0000313" key="2">
    <source>
        <dbReference type="Proteomes" id="UP000004457"/>
    </source>
</evidence>